<feature type="transmembrane region" description="Helical" evidence="1">
    <location>
        <begin position="151"/>
        <end position="171"/>
    </location>
</feature>
<keyword evidence="1" id="KW-1133">Transmembrane helix</keyword>
<dbReference type="AlphaFoldDB" id="A0A9P3H9Z7"/>
<feature type="transmembrane region" description="Helical" evidence="1">
    <location>
        <begin position="120"/>
        <end position="139"/>
    </location>
</feature>
<proteinExistence type="predicted"/>
<keyword evidence="3" id="KW-1185">Reference proteome</keyword>
<feature type="transmembrane region" description="Helical" evidence="1">
    <location>
        <begin position="183"/>
        <end position="203"/>
    </location>
</feature>
<evidence type="ECO:0000313" key="3">
    <source>
        <dbReference type="Proteomes" id="UP000827284"/>
    </source>
</evidence>
<keyword evidence="1" id="KW-0472">Membrane</keyword>
<reference evidence="2" key="1">
    <citation type="submission" date="2021-11" db="EMBL/GenBank/DDBJ databases">
        <authorList>
            <person name="Herlambang A."/>
            <person name="Guo Y."/>
            <person name="Takashima Y."/>
            <person name="Nishizawa T."/>
        </authorList>
    </citation>
    <scope>NUCLEOTIDE SEQUENCE</scope>
    <source>
        <strain evidence="2">E1425</strain>
    </source>
</reference>
<evidence type="ECO:0000313" key="2">
    <source>
        <dbReference type="EMBL" id="GJJ72829.1"/>
    </source>
</evidence>
<dbReference type="EMBL" id="BQFW01000007">
    <property type="protein sequence ID" value="GJJ72829.1"/>
    <property type="molecule type" value="Genomic_DNA"/>
</dbReference>
<feature type="transmembrane region" description="Helical" evidence="1">
    <location>
        <begin position="71"/>
        <end position="92"/>
    </location>
</feature>
<feature type="transmembrane region" description="Helical" evidence="1">
    <location>
        <begin position="215"/>
        <end position="234"/>
    </location>
</feature>
<name>A0A9P3H9Z7_9FUNG</name>
<evidence type="ECO:0000256" key="1">
    <source>
        <dbReference type="SAM" id="Phobius"/>
    </source>
</evidence>
<feature type="transmembrane region" description="Helical" evidence="1">
    <location>
        <begin position="32"/>
        <end position="51"/>
    </location>
</feature>
<comment type="caution">
    <text evidence="2">The sequence shown here is derived from an EMBL/GenBank/DDBJ whole genome shotgun (WGS) entry which is preliminary data.</text>
</comment>
<organism evidence="2 3">
    <name type="scientific">Entomortierella parvispora</name>
    <dbReference type="NCBI Taxonomy" id="205924"/>
    <lineage>
        <taxon>Eukaryota</taxon>
        <taxon>Fungi</taxon>
        <taxon>Fungi incertae sedis</taxon>
        <taxon>Mucoromycota</taxon>
        <taxon>Mortierellomycotina</taxon>
        <taxon>Mortierellomycetes</taxon>
        <taxon>Mortierellales</taxon>
        <taxon>Mortierellaceae</taxon>
        <taxon>Entomortierella</taxon>
    </lineage>
</organism>
<reference evidence="2" key="2">
    <citation type="journal article" date="2022" name="Microbiol. Resour. Announc.">
        <title>Whole-Genome Sequence of Entomortierella parvispora E1425, a Mucoromycotan Fungus Associated with Burkholderiaceae-Related Endosymbiotic Bacteria.</title>
        <authorList>
            <person name="Herlambang A."/>
            <person name="Guo Y."/>
            <person name="Takashima Y."/>
            <person name="Narisawa K."/>
            <person name="Ohta H."/>
            <person name="Nishizawa T."/>
        </authorList>
    </citation>
    <scope>NUCLEOTIDE SEQUENCE</scope>
    <source>
        <strain evidence="2">E1425</strain>
    </source>
</reference>
<keyword evidence="1" id="KW-0812">Transmembrane</keyword>
<protein>
    <submittedName>
        <fullName evidence="2">Uncharacterized protein</fullName>
    </submittedName>
</protein>
<dbReference type="Proteomes" id="UP000827284">
    <property type="component" value="Unassembled WGS sequence"/>
</dbReference>
<gene>
    <name evidence="2" type="ORF">EMPS_05187</name>
</gene>
<sequence>MVNADQILSIVAVVCFAVLLVQFALRYRRSGWGLYMYIAIFCVIRVVAYGIRAYIDGSPDINTTTLTNLTIAELICISIGAIFAFKLIARLYESILPKLRAQSQVGPDLFERTMVQQNKLFLLPLVILVILGAVDSTPGHTESQMSLGLTLRRVGVSLLMIIGIWYLYQGYVYRQRYSANGRAFTIALLTILIFDLSLVYKVIYSFWPQAETVTIVYFVLSPLLELIALAILSVDLQAYFLGHAIVQEDIEIAQPALAGSSQAGYYQLAPTPAYHPQQQAQQQMYNPPQYSSAQY</sequence>
<dbReference type="OrthoDB" id="2371717at2759"/>
<accession>A0A9P3H9Z7</accession>
<feature type="transmembrane region" description="Helical" evidence="1">
    <location>
        <begin position="6"/>
        <end position="25"/>
    </location>
</feature>